<accession>A0ABQ3HR89</accession>
<dbReference type="CDD" id="cd08999">
    <property type="entry name" value="GH43_ABN-like"/>
    <property type="match status" value="1"/>
</dbReference>
<dbReference type="SUPFAM" id="SSF75005">
    <property type="entry name" value="Arabinanase/levansucrase/invertase"/>
    <property type="match status" value="1"/>
</dbReference>
<dbReference type="PANTHER" id="PTHR42812">
    <property type="entry name" value="BETA-XYLOSIDASE"/>
    <property type="match status" value="1"/>
</dbReference>
<reference evidence="6" key="1">
    <citation type="journal article" date="2019" name="Int. J. Syst. Evol. Microbiol.">
        <title>The Global Catalogue of Microorganisms (GCM) 10K type strain sequencing project: providing services to taxonomists for standard genome sequencing and annotation.</title>
        <authorList>
            <consortium name="The Broad Institute Genomics Platform"/>
            <consortium name="The Broad Institute Genome Sequencing Center for Infectious Disease"/>
            <person name="Wu L."/>
            <person name="Ma J."/>
        </authorList>
    </citation>
    <scope>NUCLEOTIDE SEQUENCE [LARGE SCALE GENOMIC DNA]</scope>
    <source>
        <strain evidence="6">CGMCC 1.12966</strain>
    </source>
</reference>
<dbReference type="RefSeq" id="WP_189624849.1">
    <property type="nucleotide sequence ID" value="NZ_BNAF01000001.1"/>
</dbReference>
<comment type="similarity">
    <text evidence="1 4">Belongs to the glycosyl hydrolase 43 family.</text>
</comment>
<comment type="caution">
    <text evidence="5">The sequence shown here is derived from an EMBL/GenBank/DDBJ whole genome shotgun (WGS) entry which is preliminary data.</text>
</comment>
<dbReference type="Pfam" id="PF04616">
    <property type="entry name" value="Glyco_hydro_43"/>
    <property type="match status" value="1"/>
</dbReference>
<dbReference type="InterPro" id="IPR023296">
    <property type="entry name" value="Glyco_hydro_beta-prop_sf"/>
</dbReference>
<dbReference type="Proteomes" id="UP000620550">
    <property type="component" value="Unassembled WGS sequence"/>
</dbReference>
<dbReference type="InterPro" id="IPR051795">
    <property type="entry name" value="Glycosyl_Hydrlase_43"/>
</dbReference>
<evidence type="ECO:0000313" key="5">
    <source>
        <dbReference type="EMBL" id="GHE23359.1"/>
    </source>
</evidence>
<organism evidence="5 6">
    <name type="scientific">Sphingobacterium griseoflavum</name>
    <dbReference type="NCBI Taxonomy" id="1474952"/>
    <lineage>
        <taxon>Bacteria</taxon>
        <taxon>Pseudomonadati</taxon>
        <taxon>Bacteroidota</taxon>
        <taxon>Sphingobacteriia</taxon>
        <taxon>Sphingobacteriales</taxon>
        <taxon>Sphingobacteriaceae</taxon>
        <taxon>Sphingobacterium</taxon>
    </lineage>
</organism>
<evidence type="ECO:0000256" key="2">
    <source>
        <dbReference type="ARBA" id="ARBA00022801"/>
    </source>
</evidence>
<name>A0ABQ3HR89_9SPHI</name>
<evidence type="ECO:0000256" key="4">
    <source>
        <dbReference type="RuleBase" id="RU361187"/>
    </source>
</evidence>
<dbReference type="EMBL" id="BNAF01000001">
    <property type="protein sequence ID" value="GHE23359.1"/>
    <property type="molecule type" value="Genomic_DNA"/>
</dbReference>
<sequence length="511" mass="57945">MSIPCETKTFSQKLAILLYVVLFCGVCFGQRATIPGDFPDPTVIYSEGRYYSIGTSSEWGPHFPMYVSDDLRHWEQTGFLFEQTPEWAQSSFWAAEYFYHEGLYYVYYSAKRKSDGVSCIGVATSAFPDRDFVDQGIVVDYGSESIDAFVVREGSDLYMTWKAYGLDERPIELLGSKLSRDGLRLEGEPFSLLMDTARVGIEGQSFLKKDGYYYMFYSAGNCCGVQCDYRVQAVRSKSIKGPYEPVGTTVLLGENNDWKCMGHGTFVEGKDGHRYYLFHGYSKAGTTYTGREGLLARFDWDKEDRPTFTFLPATVEEPTETVHIDFRRKKPEQSFWQWDFRYASPQIHYGKFGLALSGHSASDNPTGVVLAWRPHSLHYRLETVVDLVSSSPSAAKGLVIYGDKDRSIGLVVKDGLVEFWRIDQGIQQQLGQYAAPMEQKTVRLRLELVEGLRCRAYVALGNQWQEIAVEDARLSNIGGLSPWDRSPRPGLLFRGRESEKAVFQQVSLTSY</sequence>
<proteinExistence type="inferred from homology"/>
<evidence type="ECO:0000256" key="3">
    <source>
        <dbReference type="ARBA" id="ARBA00023295"/>
    </source>
</evidence>
<dbReference type="Gene3D" id="2.60.120.200">
    <property type="match status" value="1"/>
</dbReference>
<dbReference type="InterPro" id="IPR006710">
    <property type="entry name" value="Glyco_hydro_43"/>
</dbReference>
<dbReference type="Gene3D" id="2.115.10.20">
    <property type="entry name" value="Glycosyl hydrolase domain, family 43"/>
    <property type="match status" value="1"/>
</dbReference>
<evidence type="ECO:0000313" key="6">
    <source>
        <dbReference type="Proteomes" id="UP000620550"/>
    </source>
</evidence>
<evidence type="ECO:0000256" key="1">
    <source>
        <dbReference type="ARBA" id="ARBA00009865"/>
    </source>
</evidence>
<keyword evidence="6" id="KW-1185">Reference proteome</keyword>
<keyword evidence="3 4" id="KW-0326">Glycosidase</keyword>
<keyword evidence="2 4" id="KW-0378">Hydrolase</keyword>
<protein>
    <submittedName>
        <fullName evidence="5">Beta-xylosidase</fullName>
    </submittedName>
</protein>
<gene>
    <name evidence="5" type="ORF">GCM10017764_03270</name>
</gene>
<dbReference type="PANTHER" id="PTHR42812:SF5">
    <property type="entry name" value="ENDO-ARABINASE"/>
    <property type="match status" value="1"/>
</dbReference>